<keyword evidence="6 7" id="KW-0472">Membrane</keyword>
<evidence type="ECO:0000256" key="5">
    <source>
        <dbReference type="ARBA" id="ARBA00022989"/>
    </source>
</evidence>
<dbReference type="Proteomes" id="UP000293142">
    <property type="component" value="Unassembled WGS sequence"/>
</dbReference>
<evidence type="ECO:0000313" key="10">
    <source>
        <dbReference type="Proteomes" id="UP000293142"/>
    </source>
</evidence>
<keyword evidence="4 7" id="KW-0812">Transmembrane</keyword>
<proteinExistence type="inferred from homology"/>
<organism evidence="9 10">
    <name type="scientific">Paenibacillus thalictri</name>
    <dbReference type="NCBI Taxonomy" id="2527873"/>
    <lineage>
        <taxon>Bacteria</taxon>
        <taxon>Bacillati</taxon>
        <taxon>Bacillota</taxon>
        <taxon>Bacilli</taxon>
        <taxon>Bacillales</taxon>
        <taxon>Paenibacillaceae</taxon>
        <taxon>Paenibacillus</taxon>
    </lineage>
</organism>
<dbReference type="EMBL" id="SIRE01000008">
    <property type="protein sequence ID" value="TBL79101.1"/>
    <property type="molecule type" value="Genomic_DNA"/>
</dbReference>
<feature type="domain" description="ABC transmembrane type-1" evidence="8">
    <location>
        <begin position="78"/>
        <end position="269"/>
    </location>
</feature>
<dbReference type="GO" id="GO:0055085">
    <property type="term" value="P:transmembrane transport"/>
    <property type="evidence" value="ECO:0007669"/>
    <property type="project" value="InterPro"/>
</dbReference>
<reference evidence="9 10" key="1">
    <citation type="submission" date="2019-02" db="EMBL/GenBank/DDBJ databases">
        <title>Paenibacillus sp. nov., isolated from surface-sterilized tissue of Thalictrum simplex L.</title>
        <authorList>
            <person name="Tuo L."/>
        </authorList>
    </citation>
    <scope>NUCLEOTIDE SEQUENCE [LARGE SCALE GENOMIC DNA]</scope>
    <source>
        <strain evidence="9 10">N2SHLJ1</strain>
    </source>
</reference>
<dbReference type="RefSeq" id="WP_131013737.1">
    <property type="nucleotide sequence ID" value="NZ_SIRE01000008.1"/>
</dbReference>
<protein>
    <submittedName>
        <fullName evidence="9">Carbohydrate ABC transporter permease</fullName>
    </submittedName>
</protein>
<gene>
    <name evidence="9" type="ORF">EYB31_12850</name>
</gene>
<comment type="similarity">
    <text evidence="7">Belongs to the binding-protein-dependent transport system permease family.</text>
</comment>
<evidence type="ECO:0000256" key="2">
    <source>
        <dbReference type="ARBA" id="ARBA00022448"/>
    </source>
</evidence>
<keyword evidence="2 7" id="KW-0813">Transport</keyword>
<name>A0A4Q9DVT4_9BACL</name>
<dbReference type="AlphaFoldDB" id="A0A4Q9DVT4"/>
<evidence type="ECO:0000313" key="9">
    <source>
        <dbReference type="EMBL" id="TBL79101.1"/>
    </source>
</evidence>
<evidence type="ECO:0000256" key="3">
    <source>
        <dbReference type="ARBA" id="ARBA00022475"/>
    </source>
</evidence>
<dbReference type="PANTHER" id="PTHR43744:SF3">
    <property type="entry name" value="LACTOSE TRANSPORT SYSTEM PERMEASE PROTEIN LACG"/>
    <property type="match status" value="1"/>
</dbReference>
<comment type="caution">
    <text evidence="9">The sequence shown here is derived from an EMBL/GenBank/DDBJ whole genome shotgun (WGS) entry which is preliminary data.</text>
</comment>
<dbReference type="GO" id="GO:0005886">
    <property type="term" value="C:plasma membrane"/>
    <property type="evidence" value="ECO:0007669"/>
    <property type="project" value="UniProtKB-SubCell"/>
</dbReference>
<dbReference type="InterPro" id="IPR035906">
    <property type="entry name" value="MetI-like_sf"/>
</dbReference>
<feature type="transmembrane region" description="Helical" evidence="7">
    <location>
        <begin position="78"/>
        <end position="102"/>
    </location>
</feature>
<feature type="transmembrane region" description="Helical" evidence="7">
    <location>
        <begin position="190"/>
        <end position="215"/>
    </location>
</feature>
<dbReference type="CDD" id="cd06261">
    <property type="entry name" value="TM_PBP2"/>
    <property type="match status" value="1"/>
</dbReference>
<evidence type="ECO:0000259" key="8">
    <source>
        <dbReference type="PROSITE" id="PS50928"/>
    </source>
</evidence>
<evidence type="ECO:0000256" key="6">
    <source>
        <dbReference type="ARBA" id="ARBA00023136"/>
    </source>
</evidence>
<dbReference type="PROSITE" id="PS50928">
    <property type="entry name" value="ABC_TM1"/>
    <property type="match status" value="1"/>
</dbReference>
<keyword evidence="5 7" id="KW-1133">Transmembrane helix</keyword>
<feature type="transmembrane region" description="Helical" evidence="7">
    <location>
        <begin position="21"/>
        <end position="43"/>
    </location>
</feature>
<comment type="subcellular location">
    <subcellularLocation>
        <location evidence="1 7">Cell membrane</location>
        <topology evidence="1 7">Multi-pass membrane protein</topology>
    </subcellularLocation>
</comment>
<evidence type="ECO:0000256" key="4">
    <source>
        <dbReference type="ARBA" id="ARBA00022692"/>
    </source>
</evidence>
<feature type="transmembrane region" description="Helical" evidence="7">
    <location>
        <begin position="114"/>
        <end position="137"/>
    </location>
</feature>
<accession>A0A4Q9DVT4</accession>
<evidence type="ECO:0000256" key="1">
    <source>
        <dbReference type="ARBA" id="ARBA00004651"/>
    </source>
</evidence>
<dbReference type="PANTHER" id="PTHR43744">
    <property type="entry name" value="ABC TRANSPORTER PERMEASE PROTEIN MG189-RELATED-RELATED"/>
    <property type="match status" value="1"/>
</dbReference>
<dbReference type="Gene3D" id="1.10.3720.10">
    <property type="entry name" value="MetI-like"/>
    <property type="match status" value="1"/>
</dbReference>
<feature type="transmembrane region" description="Helical" evidence="7">
    <location>
        <begin position="149"/>
        <end position="169"/>
    </location>
</feature>
<evidence type="ECO:0000256" key="7">
    <source>
        <dbReference type="RuleBase" id="RU363032"/>
    </source>
</evidence>
<dbReference type="OrthoDB" id="187395at2"/>
<keyword evidence="10" id="KW-1185">Reference proteome</keyword>
<dbReference type="InterPro" id="IPR000515">
    <property type="entry name" value="MetI-like"/>
</dbReference>
<dbReference type="Pfam" id="PF00528">
    <property type="entry name" value="BPD_transp_1"/>
    <property type="match status" value="1"/>
</dbReference>
<dbReference type="SUPFAM" id="SSF161098">
    <property type="entry name" value="MetI-like"/>
    <property type="match status" value="1"/>
</dbReference>
<feature type="transmembrane region" description="Helical" evidence="7">
    <location>
        <begin position="248"/>
        <end position="269"/>
    </location>
</feature>
<keyword evidence="3" id="KW-1003">Cell membrane</keyword>
<sequence length="284" mass="31543">MTNNVKGNAGIAGKIGTVLKYAGLIAYALTTLFPLLWIFSISFRDNDQIFTSIRLIPESFQLTNYKQVIMGSNIPLAFWNSVSITAVSIVLLLFCALTLSFAVSRFRFKGATAVYLFFSAAVMVPTVTILPMTFKLFNDLHIFGMKYSIVFAYVISELPIAIFLMVMFMKSIPQELDEASVIDGCSIWQLFWRVILPLSRNGIVTITILAFVAFWNEYLTALVMLPDRANRTLSVALSFTKDENSVKYGLMAASVMIAVIPMILFYALVKNQLVKGMALGAVKG</sequence>